<keyword evidence="2" id="KW-1185">Reference proteome</keyword>
<sequence>MWWVIGIAVIILYYKMEDVLEILKKKDPEYQKNKHKEKKIEIEEKHKLVDQLKANIGNVVTIKSDDLIYTNQNNMAWDMSELTGKILEIDEDWINLEYRSKKIIKKECSDHFIFRTDSIKSFTSLSQ</sequence>
<gene>
    <name evidence="1" type="ORF">SAMN04488695_1285</name>
</gene>
<dbReference type="Proteomes" id="UP000181899">
    <property type="component" value="Unassembled WGS sequence"/>
</dbReference>
<accession>A0A1I5F4S7</accession>
<evidence type="ECO:0000313" key="2">
    <source>
        <dbReference type="Proteomes" id="UP000181899"/>
    </source>
</evidence>
<organism evidence="1 2">
    <name type="scientific">Proteiniclasticum ruminis</name>
    <dbReference type="NCBI Taxonomy" id="398199"/>
    <lineage>
        <taxon>Bacteria</taxon>
        <taxon>Bacillati</taxon>
        <taxon>Bacillota</taxon>
        <taxon>Clostridia</taxon>
        <taxon>Eubacteriales</taxon>
        <taxon>Clostridiaceae</taxon>
        <taxon>Proteiniclasticum</taxon>
    </lineage>
</organism>
<protein>
    <submittedName>
        <fullName evidence="1">Uncharacterized protein</fullName>
    </submittedName>
</protein>
<dbReference type="AlphaFoldDB" id="A0A1I5F4S7"/>
<proteinExistence type="predicted"/>
<dbReference type="RefSeq" id="WP_074913392.1">
    <property type="nucleotide sequence ID" value="NZ_FOVK01000028.1"/>
</dbReference>
<dbReference type="EMBL" id="FOVK01000028">
    <property type="protein sequence ID" value="SFO18301.1"/>
    <property type="molecule type" value="Genomic_DNA"/>
</dbReference>
<reference evidence="1 2" key="1">
    <citation type="submission" date="2016-10" db="EMBL/GenBank/DDBJ databases">
        <authorList>
            <person name="de Groot N.N."/>
        </authorList>
    </citation>
    <scope>NUCLEOTIDE SEQUENCE [LARGE SCALE GENOMIC DNA]</scope>
    <source>
        <strain evidence="1 2">ML2</strain>
    </source>
</reference>
<name>A0A1I5F4S7_9CLOT</name>
<evidence type="ECO:0000313" key="1">
    <source>
        <dbReference type="EMBL" id="SFO18301.1"/>
    </source>
</evidence>